<dbReference type="Gene3D" id="3.30.390.50">
    <property type="entry name" value="CO dehydrogenase flavoprotein, C-terminal domain"/>
    <property type="match status" value="1"/>
</dbReference>
<dbReference type="GO" id="GO:0016491">
    <property type="term" value="F:oxidoreductase activity"/>
    <property type="evidence" value="ECO:0007669"/>
    <property type="project" value="InterPro"/>
</dbReference>
<keyword evidence="1" id="KW-0285">Flavoprotein</keyword>
<dbReference type="InterPro" id="IPR016167">
    <property type="entry name" value="FAD-bd_PCMH_sub1"/>
</dbReference>
<sequence>MRVLAPRDLPELFEALAQPGAKIMAGGTDLLVRLRQADQRGEPRPETLVRLGGISALHGVERRPCGALGLGAACTHAELLAHPLVRSELPELCAALCELGSPPIRNMGTLGGNICTASPAGDALPPLLALGAEVELASASGLRRVPLSEFITGPGRTRLAPGEVLTAVRARPTQGFQIRRFEKVGRRGALAVAVVSLAALVRLERGRVAEARLAWGSVGPTVWRCPEAETALVGERLGLSALTRAAKIVSHEVKPIDDSRASADYRRQVAGNLLLRLAVL</sequence>
<protein>
    <submittedName>
        <fullName evidence="3">Xanthine dehydrogenase FAD-binding subunit</fullName>
    </submittedName>
</protein>
<dbReference type="AlphaFoldDB" id="A0A238YYD3"/>
<name>A0A238YYD3_9BACT</name>
<evidence type="ECO:0000259" key="2">
    <source>
        <dbReference type="PROSITE" id="PS51387"/>
    </source>
</evidence>
<dbReference type="Pfam" id="PF03450">
    <property type="entry name" value="CO_deh_flav_C"/>
    <property type="match status" value="1"/>
</dbReference>
<dbReference type="InterPro" id="IPR002346">
    <property type="entry name" value="Mopterin_DH_FAD-bd"/>
</dbReference>
<reference evidence="3 4" key="1">
    <citation type="submission" date="2017-06" db="EMBL/GenBank/DDBJ databases">
        <authorList>
            <person name="Kim H.J."/>
            <person name="Triplett B.A."/>
        </authorList>
    </citation>
    <scope>NUCLEOTIDE SEQUENCE [LARGE SCALE GENOMIC DNA]</scope>
    <source>
        <strain evidence="3 4">DSM 13116</strain>
    </source>
</reference>
<dbReference type="Gene3D" id="3.30.465.10">
    <property type="match status" value="1"/>
</dbReference>
<dbReference type="SUPFAM" id="SSF56176">
    <property type="entry name" value="FAD-binding/transporter-associated domain-like"/>
    <property type="match status" value="1"/>
</dbReference>
<dbReference type="EMBL" id="FZOC01000002">
    <property type="protein sequence ID" value="SNR75761.1"/>
    <property type="molecule type" value="Genomic_DNA"/>
</dbReference>
<dbReference type="Proteomes" id="UP000198324">
    <property type="component" value="Unassembled WGS sequence"/>
</dbReference>
<dbReference type="PANTHER" id="PTHR42659:SF9">
    <property type="entry name" value="XANTHINE DEHYDROGENASE FAD-BINDING SUBUNIT XDHB-RELATED"/>
    <property type="match status" value="1"/>
</dbReference>
<dbReference type="InterPro" id="IPR036318">
    <property type="entry name" value="FAD-bd_PCMH-like_sf"/>
</dbReference>
<proteinExistence type="predicted"/>
<feature type="domain" description="FAD-binding PCMH-type" evidence="2">
    <location>
        <begin position="1"/>
        <end position="175"/>
    </location>
</feature>
<dbReference type="PANTHER" id="PTHR42659">
    <property type="entry name" value="XANTHINE DEHYDROGENASE SUBUNIT C-RELATED"/>
    <property type="match status" value="1"/>
</dbReference>
<dbReference type="InterPro" id="IPR016169">
    <property type="entry name" value="FAD-bd_PCMH_sub2"/>
</dbReference>
<dbReference type="Gene3D" id="3.30.43.10">
    <property type="entry name" value="Uridine Diphospho-n-acetylenolpyruvylglucosamine Reductase, domain 2"/>
    <property type="match status" value="1"/>
</dbReference>
<dbReference type="PROSITE" id="PS51387">
    <property type="entry name" value="FAD_PCMH"/>
    <property type="match status" value="1"/>
</dbReference>
<dbReference type="InterPro" id="IPR005107">
    <property type="entry name" value="CO_DH_flav_C"/>
</dbReference>
<evidence type="ECO:0000256" key="1">
    <source>
        <dbReference type="ARBA" id="ARBA00022827"/>
    </source>
</evidence>
<dbReference type="SUPFAM" id="SSF55447">
    <property type="entry name" value="CO dehydrogenase flavoprotein C-terminal domain-like"/>
    <property type="match status" value="1"/>
</dbReference>
<dbReference type="InterPro" id="IPR051312">
    <property type="entry name" value="Diverse_Substr_Oxidored"/>
</dbReference>
<dbReference type="OrthoDB" id="9783813at2"/>
<gene>
    <name evidence="3" type="ORF">SAMN04488503_1071</name>
</gene>
<dbReference type="Pfam" id="PF00941">
    <property type="entry name" value="FAD_binding_5"/>
    <property type="match status" value="1"/>
</dbReference>
<dbReference type="RefSeq" id="WP_089272498.1">
    <property type="nucleotide sequence ID" value="NZ_FZOC01000002.1"/>
</dbReference>
<dbReference type="InterPro" id="IPR036683">
    <property type="entry name" value="CO_DH_flav_C_dom_sf"/>
</dbReference>
<dbReference type="InterPro" id="IPR016166">
    <property type="entry name" value="FAD-bd_PCMH"/>
</dbReference>
<dbReference type="GO" id="GO:0071949">
    <property type="term" value="F:FAD binding"/>
    <property type="evidence" value="ECO:0007669"/>
    <property type="project" value="InterPro"/>
</dbReference>
<organism evidence="3 4">
    <name type="scientific">Humidesulfovibrio mexicanus</name>
    <dbReference type="NCBI Taxonomy" id="147047"/>
    <lineage>
        <taxon>Bacteria</taxon>
        <taxon>Pseudomonadati</taxon>
        <taxon>Thermodesulfobacteriota</taxon>
        <taxon>Desulfovibrionia</taxon>
        <taxon>Desulfovibrionales</taxon>
        <taxon>Desulfovibrionaceae</taxon>
        <taxon>Humidesulfovibrio</taxon>
    </lineage>
</organism>
<dbReference type="SMART" id="SM01092">
    <property type="entry name" value="CO_deh_flav_C"/>
    <property type="match status" value="1"/>
</dbReference>
<accession>A0A238YYD3</accession>
<evidence type="ECO:0000313" key="4">
    <source>
        <dbReference type="Proteomes" id="UP000198324"/>
    </source>
</evidence>
<evidence type="ECO:0000313" key="3">
    <source>
        <dbReference type="EMBL" id="SNR75761.1"/>
    </source>
</evidence>
<keyword evidence="1" id="KW-0274">FAD</keyword>
<keyword evidence="4" id="KW-1185">Reference proteome</keyword>